<dbReference type="Pfam" id="PF01915">
    <property type="entry name" value="Glyco_hydro_3_C"/>
    <property type="match status" value="1"/>
</dbReference>
<evidence type="ECO:0000256" key="5">
    <source>
        <dbReference type="ARBA" id="ARBA00023180"/>
    </source>
</evidence>
<feature type="domain" description="Fibronectin type III-like" evidence="8">
    <location>
        <begin position="684"/>
        <end position="755"/>
    </location>
</feature>
<keyword evidence="2" id="KW-0964">Secreted</keyword>
<dbReference type="KEGG" id="cam:101497836"/>
<evidence type="ECO:0000259" key="8">
    <source>
        <dbReference type="SMART" id="SM01217"/>
    </source>
</evidence>
<evidence type="ECO:0000256" key="7">
    <source>
        <dbReference type="SAM" id="SignalP"/>
    </source>
</evidence>
<dbReference type="PRINTS" id="PR00133">
    <property type="entry name" value="GLHYDRLASE3"/>
</dbReference>
<dbReference type="PaxDb" id="3827-XP_004494414.1"/>
<dbReference type="GO" id="GO:0009044">
    <property type="term" value="F:xylan 1,4-beta-xylosidase activity"/>
    <property type="evidence" value="ECO:0007669"/>
    <property type="project" value="InterPro"/>
</dbReference>
<reference evidence="9" key="1">
    <citation type="journal article" date="2013" name="Nat. Biotechnol.">
        <title>Draft genome sequence of chickpea (Cicer arietinum) provides a resource for trait improvement.</title>
        <authorList>
            <person name="Varshney R.K."/>
            <person name="Song C."/>
            <person name="Saxena R.K."/>
            <person name="Azam S."/>
            <person name="Yu S."/>
            <person name="Sharpe A.G."/>
            <person name="Cannon S."/>
            <person name="Baek J."/>
            <person name="Rosen B.D."/>
            <person name="Tar'an B."/>
            <person name="Millan T."/>
            <person name="Zhang X."/>
            <person name="Ramsay L.D."/>
            <person name="Iwata A."/>
            <person name="Wang Y."/>
            <person name="Nelson W."/>
            <person name="Farmer A.D."/>
            <person name="Gaur P.M."/>
            <person name="Soderlund C."/>
            <person name="Penmetsa R.V."/>
            <person name="Xu C."/>
            <person name="Bharti A.K."/>
            <person name="He W."/>
            <person name="Winter P."/>
            <person name="Zhao S."/>
            <person name="Hane J.K."/>
            <person name="Carrasquilla-Garcia N."/>
            <person name="Condie J.A."/>
            <person name="Upadhyaya H.D."/>
            <person name="Luo M.C."/>
            <person name="Thudi M."/>
            <person name="Gowda C.L."/>
            <person name="Singh N.P."/>
            <person name="Lichtenzveig J."/>
            <person name="Gali K.K."/>
            <person name="Rubio J."/>
            <person name="Nadarajan N."/>
            <person name="Dolezel J."/>
            <person name="Bansal K.C."/>
            <person name="Xu X."/>
            <person name="Edwards D."/>
            <person name="Zhang G."/>
            <person name="Kahl G."/>
            <person name="Gil J."/>
            <person name="Singh K.B."/>
            <person name="Datta S.K."/>
            <person name="Jackson S.A."/>
            <person name="Wang J."/>
            <person name="Cook D.R."/>
        </authorList>
    </citation>
    <scope>NUCLEOTIDE SEQUENCE [LARGE SCALE GENOMIC DNA]</scope>
    <source>
        <strain evidence="9">cv. CDC Frontier</strain>
    </source>
</reference>
<evidence type="ECO:0000313" key="9">
    <source>
        <dbReference type="Proteomes" id="UP000087171"/>
    </source>
</evidence>
<dbReference type="SUPFAM" id="SSF52279">
    <property type="entry name" value="Beta-D-glucan exohydrolase, C-terminal domain"/>
    <property type="match status" value="1"/>
</dbReference>
<accession>A0A1S2XTX6</accession>
<dbReference type="Pfam" id="PF00933">
    <property type="entry name" value="Glyco_hydro_3"/>
    <property type="match status" value="1"/>
</dbReference>
<protein>
    <submittedName>
        <fullName evidence="10">Probable beta-D-xylosidase 2</fullName>
    </submittedName>
</protein>
<gene>
    <name evidence="10" type="primary">LOC101497836</name>
</gene>
<dbReference type="InterPro" id="IPR001764">
    <property type="entry name" value="Glyco_hydro_3_N"/>
</dbReference>
<dbReference type="FunFam" id="2.60.40.10:FF:001463">
    <property type="entry name" value="Probable beta-D-xylosidase 2"/>
    <property type="match status" value="1"/>
</dbReference>
<keyword evidence="9" id="KW-1185">Reference proteome</keyword>
<dbReference type="OrthoDB" id="47059at2759"/>
<dbReference type="GO" id="GO:0046556">
    <property type="term" value="F:alpha-L-arabinofuranosidase activity"/>
    <property type="evidence" value="ECO:0007669"/>
    <property type="project" value="TreeGrafter"/>
</dbReference>
<dbReference type="RefSeq" id="XP_004494414.1">
    <property type="nucleotide sequence ID" value="XM_004494357.3"/>
</dbReference>
<organism evidence="9 10">
    <name type="scientific">Cicer arietinum</name>
    <name type="common">Chickpea</name>
    <name type="synonym">Garbanzo</name>
    <dbReference type="NCBI Taxonomy" id="3827"/>
    <lineage>
        <taxon>Eukaryota</taxon>
        <taxon>Viridiplantae</taxon>
        <taxon>Streptophyta</taxon>
        <taxon>Embryophyta</taxon>
        <taxon>Tracheophyta</taxon>
        <taxon>Spermatophyta</taxon>
        <taxon>Magnoliopsida</taxon>
        <taxon>eudicotyledons</taxon>
        <taxon>Gunneridae</taxon>
        <taxon>Pentapetalae</taxon>
        <taxon>rosids</taxon>
        <taxon>fabids</taxon>
        <taxon>Fabales</taxon>
        <taxon>Fabaceae</taxon>
        <taxon>Papilionoideae</taxon>
        <taxon>50 kb inversion clade</taxon>
        <taxon>NPAAA clade</taxon>
        <taxon>Hologalegina</taxon>
        <taxon>IRL clade</taxon>
        <taxon>Cicereae</taxon>
        <taxon>Cicer</taxon>
    </lineage>
</organism>
<dbReference type="GO" id="GO:0045493">
    <property type="term" value="P:xylan catabolic process"/>
    <property type="evidence" value="ECO:0007669"/>
    <property type="project" value="InterPro"/>
</dbReference>
<dbReference type="InterPro" id="IPR002772">
    <property type="entry name" value="Glyco_hydro_3_C"/>
</dbReference>
<dbReference type="SUPFAM" id="SSF51445">
    <property type="entry name" value="(Trans)glycosidases"/>
    <property type="match status" value="1"/>
</dbReference>
<feature type="signal peptide" evidence="7">
    <location>
        <begin position="1"/>
        <end position="23"/>
    </location>
</feature>
<dbReference type="InterPro" id="IPR044993">
    <property type="entry name" value="BXL"/>
</dbReference>
<dbReference type="InterPro" id="IPR036962">
    <property type="entry name" value="Glyco_hydro_3_N_sf"/>
</dbReference>
<dbReference type="Gene3D" id="3.40.50.1700">
    <property type="entry name" value="Glycoside hydrolase family 3 C-terminal domain"/>
    <property type="match status" value="1"/>
</dbReference>
<dbReference type="GeneID" id="101497836"/>
<evidence type="ECO:0000256" key="3">
    <source>
        <dbReference type="ARBA" id="ARBA00022729"/>
    </source>
</evidence>
<dbReference type="GO" id="GO:0005576">
    <property type="term" value="C:extracellular region"/>
    <property type="evidence" value="ECO:0007669"/>
    <property type="project" value="UniProtKB-SubCell"/>
</dbReference>
<dbReference type="FunFam" id="3.40.50.1700:FF:000001">
    <property type="entry name" value="probable beta-D-xylosidase 2"/>
    <property type="match status" value="1"/>
</dbReference>
<evidence type="ECO:0000256" key="1">
    <source>
        <dbReference type="ARBA" id="ARBA00004613"/>
    </source>
</evidence>
<keyword evidence="6" id="KW-0326">Glycosidase</keyword>
<dbReference type="PANTHER" id="PTHR42721:SF45">
    <property type="entry name" value="BETA-D-XYLOSIDASE 2-RELATED"/>
    <property type="match status" value="1"/>
</dbReference>
<sequence length="771" mass="82829">MAPSLSPFIVLFIVVLLQRTCESRDTFACDPKDGTTKKLPFCSVKLAIPERVKDIIGRLTLQEKVNLLVNNAAAVPRFGIKGYEWWSEALHGVSNVGPGTKFGALFPGATSFPQVITTAASFNASLWEAIGRVVSDEARAMYNGGAAGLTYWSPNVNIFRDPRWGRGQETPGEDPVLAGSYAASYVKGLQGTDGNRLKVAACCKHFTAYDIDNWNGVDRFHFNAQVSKQDIEDTFDVPFRMCVKEGKVASVMCSYNQVNGVPTCADPNLLKKTVRGQWGLDGYIVSDCDSVGVFYNSQHYTSTPEEAAADAIKAGLDLDCGPFLGIHTQDAVKKGLVTESDVNGALVNTLTVQMRLGMFDGEPSAQAYGKLGPKDVCKPAHQELALEAARQGIVLLKNTGPTLPLSTQHHRTVAIIGPNSNVTVTMIGNYAGIACGYTSPLEGIGRYARTIHQPGCVNVACKDDKNFGPALDAARQADATVLVIGLDQSIEAETIDRTGLLLPGHQQDLVSKVAAASKGPTILVLMSGGPIDITFAKNDPRIAGILWAGYPGQAGGAAIADILFGTANPGGKLPVTWYPQEYLKNLAMTNMAMRASSIGYPGRTYRFYKGPVVYPFGHGLTYTHFVQTLSSAPTLVSVPVHGHRHGNNTNISNKAIRVTHAKCGKLSITLHVDVKNVGSRDGTHTLLVFSAPPNGGAHWVPQKQLVAFEKVHVAANTKQRVRFNIHVCKFLSVVDRSGIRRIPMGEHSLQIGDDVNHSVSLQAEALGIIKS</sequence>
<dbReference type="Gene3D" id="2.60.40.10">
    <property type="entry name" value="Immunoglobulins"/>
    <property type="match status" value="1"/>
</dbReference>
<proteinExistence type="predicted"/>
<dbReference type="InterPro" id="IPR026891">
    <property type="entry name" value="Fn3-like"/>
</dbReference>
<dbReference type="Proteomes" id="UP000087171">
    <property type="component" value="Chromosome Ca3"/>
</dbReference>
<evidence type="ECO:0000256" key="2">
    <source>
        <dbReference type="ARBA" id="ARBA00022525"/>
    </source>
</evidence>
<evidence type="ECO:0000313" key="10">
    <source>
        <dbReference type="RefSeq" id="XP_004494414.1"/>
    </source>
</evidence>
<dbReference type="eggNOG" id="ENOG502QQ55">
    <property type="taxonomic scope" value="Eukaryota"/>
</dbReference>
<feature type="chain" id="PRO_5010186051" evidence="7">
    <location>
        <begin position="24"/>
        <end position="771"/>
    </location>
</feature>
<keyword evidence="4" id="KW-0378">Hydrolase</keyword>
<dbReference type="InterPro" id="IPR017853">
    <property type="entry name" value="GH"/>
</dbReference>
<keyword evidence="3 7" id="KW-0732">Signal</keyword>
<dbReference type="Gene3D" id="3.20.20.300">
    <property type="entry name" value="Glycoside hydrolase, family 3, N-terminal domain"/>
    <property type="match status" value="1"/>
</dbReference>
<comment type="subcellular location">
    <subcellularLocation>
        <location evidence="1">Secreted</location>
    </subcellularLocation>
</comment>
<dbReference type="FunFam" id="3.20.20.300:FF:000004">
    <property type="entry name" value="probable beta-D-xylosidase 7"/>
    <property type="match status" value="1"/>
</dbReference>
<dbReference type="Pfam" id="PF14310">
    <property type="entry name" value="Fn3-like"/>
    <property type="match status" value="1"/>
</dbReference>
<dbReference type="PANTHER" id="PTHR42721">
    <property type="entry name" value="SUGAR HYDROLASE-RELATED"/>
    <property type="match status" value="1"/>
</dbReference>
<dbReference type="InterPro" id="IPR036881">
    <property type="entry name" value="Glyco_hydro_3_C_sf"/>
</dbReference>
<reference evidence="10" key="2">
    <citation type="submission" date="2025-08" db="UniProtKB">
        <authorList>
            <consortium name="RefSeq"/>
        </authorList>
    </citation>
    <scope>IDENTIFICATION</scope>
    <source>
        <tissue evidence="10">Etiolated seedlings</tissue>
    </source>
</reference>
<evidence type="ECO:0000256" key="4">
    <source>
        <dbReference type="ARBA" id="ARBA00022801"/>
    </source>
</evidence>
<keyword evidence="5" id="KW-0325">Glycoprotein</keyword>
<evidence type="ECO:0000256" key="6">
    <source>
        <dbReference type="ARBA" id="ARBA00023295"/>
    </source>
</evidence>
<dbReference type="InterPro" id="IPR013783">
    <property type="entry name" value="Ig-like_fold"/>
</dbReference>
<dbReference type="SMART" id="SM01217">
    <property type="entry name" value="Fn3_like"/>
    <property type="match status" value="1"/>
</dbReference>
<dbReference type="GO" id="GO:0031222">
    <property type="term" value="P:arabinan catabolic process"/>
    <property type="evidence" value="ECO:0007669"/>
    <property type="project" value="TreeGrafter"/>
</dbReference>
<dbReference type="AlphaFoldDB" id="A0A1S2XTX6"/>
<name>A0A1S2XTX6_CICAR</name>